<keyword evidence="3" id="KW-1185">Reference proteome</keyword>
<accession>A0A9X3WF22</accession>
<evidence type="ECO:0008006" key="4">
    <source>
        <dbReference type="Google" id="ProtNLM"/>
    </source>
</evidence>
<dbReference type="PROSITE" id="PS51257">
    <property type="entry name" value="PROKAR_LIPOPROTEIN"/>
    <property type="match status" value="1"/>
</dbReference>
<dbReference type="AlphaFoldDB" id="A0A9X3WF22"/>
<name>A0A9X3WF22_9BACI</name>
<feature type="chain" id="PRO_5040891495" description="Lipoprotein" evidence="1">
    <location>
        <begin position="23"/>
        <end position="190"/>
    </location>
</feature>
<proteinExistence type="predicted"/>
<gene>
    <name evidence="2" type="ORF">NC799_04860</name>
</gene>
<comment type="caution">
    <text evidence="2">The sequence shown here is derived from an EMBL/GenBank/DDBJ whole genome shotgun (WGS) entry which is preliminary data.</text>
</comment>
<dbReference type="RefSeq" id="WP_272445247.1">
    <property type="nucleotide sequence ID" value="NZ_JAMQKC010000003.1"/>
</dbReference>
<organism evidence="2 3">
    <name type="scientific">Aquibacillus salsiterrae</name>
    <dbReference type="NCBI Taxonomy" id="2950439"/>
    <lineage>
        <taxon>Bacteria</taxon>
        <taxon>Bacillati</taxon>
        <taxon>Bacillota</taxon>
        <taxon>Bacilli</taxon>
        <taxon>Bacillales</taxon>
        <taxon>Bacillaceae</taxon>
        <taxon>Aquibacillus</taxon>
    </lineage>
</organism>
<dbReference type="EMBL" id="JAMQKC010000003">
    <property type="protein sequence ID" value="MDC3416239.1"/>
    <property type="molecule type" value="Genomic_DNA"/>
</dbReference>
<sequence>MVKSVISCIIFLVIILFGCADASNFQTALDDGETRTESISESMNNDRKFYSINDYMEEINNVNLKTSKLNIVDKGEQIELQIDIELSNYLKDALLNTEKPIYFTFAEVADDYNLSQFILKREPLFIDGDINNLLVNNNTISIKQSIVTRNSVNNTQKEILLNPENYQLAFLNEDKKAVAIVIGLETATIH</sequence>
<protein>
    <recommendedName>
        <fullName evidence="4">Lipoprotein</fullName>
    </recommendedName>
</protein>
<evidence type="ECO:0000313" key="3">
    <source>
        <dbReference type="Proteomes" id="UP001145069"/>
    </source>
</evidence>
<evidence type="ECO:0000313" key="2">
    <source>
        <dbReference type="EMBL" id="MDC3416239.1"/>
    </source>
</evidence>
<dbReference type="Proteomes" id="UP001145069">
    <property type="component" value="Unassembled WGS sequence"/>
</dbReference>
<feature type="signal peptide" evidence="1">
    <location>
        <begin position="1"/>
        <end position="22"/>
    </location>
</feature>
<reference evidence="2" key="1">
    <citation type="submission" date="2022-06" db="EMBL/GenBank/DDBJ databases">
        <title>Aquibacillus sp. a new bacterium isolated from soil saline samples.</title>
        <authorList>
            <person name="Galisteo C."/>
            <person name="De La Haba R."/>
            <person name="Sanchez-Porro C."/>
            <person name="Ventosa A."/>
        </authorList>
    </citation>
    <scope>NUCLEOTIDE SEQUENCE</scope>
    <source>
        <strain evidence="2">3ASR75-54</strain>
    </source>
</reference>
<keyword evidence="1" id="KW-0732">Signal</keyword>
<evidence type="ECO:0000256" key="1">
    <source>
        <dbReference type="SAM" id="SignalP"/>
    </source>
</evidence>